<evidence type="ECO:0000256" key="5">
    <source>
        <dbReference type="ARBA" id="ARBA00022989"/>
    </source>
</evidence>
<protein>
    <recommendedName>
        <fullName evidence="7">Dolichol-phosphate mannosyltransferase subunit 3</fullName>
    </recommendedName>
</protein>
<keyword evidence="5 7" id="KW-1133">Transmembrane helix</keyword>
<gene>
    <name evidence="8" type="ORF">BASA50_008378</name>
</gene>
<evidence type="ECO:0000256" key="1">
    <source>
        <dbReference type="ARBA" id="ARBA00004477"/>
    </source>
</evidence>
<dbReference type="Pfam" id="PF08285">
    <property type="entry name" value="DPM3"/>
    <property type="match status" value="1"/>
</dbReference>
<evidence type="ECO:0000256" key="2">
    <source>
        <dbReference type="ARBA" id="ARBA00010430"/>
    </source>
</evidence>
<sequence>MGRALRFALSTLAFTAIWVVLLFHSITLPGLDIPPTVDKIVPMIPLWVIVSFGSYSLANIGWALFTFGDCPAAQVSLLKEIHSAKMDLRSSGVSID</sequence>
<evidence type="ECO:0000313" key="8">
    <source>
        <dbReference type="EMBL" id="KAH6591979.1"/>
    </source>
</evidence>
<evidence type="ECO:0000256" key="7">
    <source>
        <dbReference type="RuleBase" id="RU365085"/>
    </source>
</evidence>
<reference evidence="8 9" key="1">
    <citation type="submission" date="2021-02" db="EMBL/GenBank/DDBJ databases">
        <title>Variation within the Batrachochytrium salamandrivorans European outbreak.</title>
        <authorList>
            <person name="Kelly M."/>
            <person name="Pasmans F."/>
            <person name="Shea T.P."/>
            <person name="Munoz J.F."/>
            <person name="Carranza S."/>
            <person name="Cuomo C.A."/>
            <person name="Martel A."/>
        </authorList>
    </citation>
    <scope>NUCLEOTIDE SEQUENCE [LARGE SCALE GENOMIC DNA]</scope>
    <source>
        <strain evidence="8 9">AMFP18/2</strain>
    </source>
</reference>
<dbReference type="EMBL" id="JAFCIX010000392">
    <property type="protein sequence ID" value="KAH6591979.1"/>
    <property type="molecule type" value="Genomic_DNA"/>
</dbReference>
<comment type="pathway">
    <text evidence="7">Protein modification; protein glycosylation.</text>
</comment>
<feature type="transmembrane region" description="Helical" evidence="7">
    <location>
        <begin position="7"/>
        <end position="26"/>
    </location>
</feature>
<organism evidence="8 9">
    <name type="scientific">Batrachochytrium salamandrivorans</name>
    <dbReference type="NCBI Taxonomy" id="1357716"/>
    <lineage>
        <taxon>Eukaryota</taxon>
        <taxon>Fungi</taxon>
        <taxon>Fungi incertae sedis</taxon>
        <taxon>Chytridiomycota</taxon>
        <taxon>Chytridiomycota incertae sedis</taxon>
        <taxon>Chytridiomycetes</taxon>
        <taxon>Rhizophydiales</taxon>
        <taxon>Rhizophydiales incertae sedis</taxon>
        <taxon>Batrachochytrium</taxon>
    </lineage>
</organism>
<evidence type="ECO:0000256" key="6">
    <source>
        <dbReference type="ARBA" id="ARBA00023136"/>
    </source>
</evidence>
<feature type="transmembrane region" description="Helical" evidence="7">
    <location>
        <begin position="46"/>
        <end position="67"/>
    </location>
</feature>
<comment type="function">
    <text evidence="7">Stabilizer subunit of the dolichol-phosphate mannose (DPM) synthase complex; tethers catalytic subunit to the ER.</text>
</comment>
<dbReference type="InterPro" id="IPR013174">
    <property type="entry name" value="DPM3"/>
</dbReference>
<comment type="subcellular location">
    <subcellularLocation>
        <location evidence="1 7">Endoplasmic reticulum membrane</location>
        <topology evidence="1 7">Multi-pass membrane protein</topology>
    </subcellularLocation>
</comment>
<comment type="subunit">
    <text evidence="7">Component of the dolichol-phosphate mannose (DPM) synthase complex.</text>
</comment>
<evidence type="ECO:0000256" key="4">
    <source>
        <dbReference type="ARBA" id="ARBA00022824"/>
    </source>
</evidence>
<name>A0ABQ8F7K2_9FUNG</name>
<keyword evidence="6 7" id="KW-0472">Membrane</keyword>
<keyword evidence="9" id="KW-1185">Reference proteome</keyword>
<evidence type="ECO:0000256" key="3">
    <source>
        <dbReference type="ARBA" id="ARBA00022692"/>
    </source>
</evidence>
<dbReference type="Proteomes" id="UP001648503">
    <property type="component" value="Unassembled WGS sequence"/>
</dbReference>
<dbReference type="PANTHER" id="PTHR16433:SF0">
    <property type="entry name" value="DOLICHOL-PHOSPHATE MANNOSYLTRANSFERASE SUBUNIT 3"/>
    <property type="match status" value="1"/>
</dbReference>
<keyword evidence="3 7" id="KW-0812">Transmembrane</keyword>
<proteinExistence type="inferred from homology"/>
<accession>A0ABQ8F7K2</accession>
<evidence type="ECO:0000313" key="9">
    <source>
        <dbReference type="Proteomes" id="UP001648503"/>
    </source>
</evidence>
<comment type="similarity">
    <text evidence="2 7">Belongs to the DPM3 family.</text>
</comment>
<keyword evidence="4 7" id="KW-0256">Endoplasmic reticulum</keyword>
<comment type="caution">
    <text evidence="8">The sequence shown here is derived from an EMBL/GenBank/DDBJ whole genome shotgun (WGS) entry which is preliminary data.</text>
</comment>
<dbReference type="PANTHER" id="PTHR16433">
    <property type="entry name" value="DOLICHOL-PHOSPHATE MANNOSYLTRANSFERASE SUBUNIT 3"/>
    <property type="match status" value="1"/>
</dbReference>